<comment type="caution">
    <text evidence="3">The sequence shown here is derived from an EMBL/GenBank/DDBJ whole genome shotgun (WGS) entry which is preliminary data.</text>
</comment>
<keyword evidence="4" id="KW-1185">Reference proteome</keyword>
<dbReference type="RefSeq" id="WP_154786493.1">
    <property type="nucleotide sequence ID" value="NZ_WMBB01000002.1"/>
</dbReference>
<protein>
    <recommendedName>
        <fullName evidence="5">Secreted protein</fullName>
    </recommendedName>
</protein>
<feature type="compositionally biased region" description="Low complexity" evidence="1">
    <location>
        <begin position="73"/>
        <end position="95"/>
    </location>
</feature>
<sequence length="106" mass="11296">MSATTKPRRRLALRLAAAGALAAIPLAVVALPANAATPDDASTPVIAQQIDDHGPWDHDRDRDHHRHDHDGDWNGNSGWNNGDNGWNNAPAQAPAPWLPPTGSFGM</sequence>
<feature type="region of interest" description="Disordered" evidence="1">
    <location>
        <begin position="50"/>
        <end position="106"/>
    </location>
</feature>
<feature type="chain" id="PRO_5026301935" description="Secreted protein" evidence="2">
    <location>
        <begin position="36"/>
        <end position="106"/>
    </location>
</feature>
<proteinExistence type="predicted"/>
<reference evidence="3 4" key="1">
    <citation type="submission" date="2019-11" db="EMBL/GenBank/DDBJ databases">
        <title>Nocardia sp. nov. CT2-14 isolated from soil.</title>
        <authorList>
            <person name="Kanchanasin P."/>
            <person name="Tanasupawat S."/>
            <person name="Yuki M."/>
            <person name="Kudo T."/>
        </authorList>
    </citation>
    <scope>NUCLEOTIDE SEQUENCE [LARGE SCALE GENOMIC DNA]</scope>
    <source>
        <strain evidence="3 4">CT2-14</strain>
    </source>
</reference>
<gene>
    <name evidence="3" type="ORF">GLP40_04085</name>
</gene>
<dbReference type="EMBL" id="WMBB01000002">
    <property type="protein sequence ID" value="MTE11967.1"/>
    <property type="molecule type" value="Genomic_DNA"/>
</dbReference>
<dbReference type="PROSITE" id="PS51318">
    <property type="entry name" value="TAT"/>
    <property type="match status" value="1"/>
</dbReference>
<feature type="signal peptide" evidence="2">
    <location>
        <begin position="1"/>
        <end position="35"/>
    </location>
</feature>
<dbReference type="Proteomes" id="UP000432464">
    <property type="component" value="Unassembled WGS sequence"/>
</dbReference>
<dbReference type="InterPro" id="IPR006311">
    <property type="entry name" value="TAT_signal"/>
</dbReference>
<dbReference type="AlphaFoldDB" id="A0A6I3KR95"/>
<keyword evidence="2" id="KW-0732">Signal</keyword>
<accession>A0A6I3KR95</accession>
<evidence type="ECO:0008006" key="5">
    <source>
        <dbReference type="Google" id="ProtNLM"/>
    </source>
</evidence>
<name>A0A6I3KR95_9NOCA</name>
<evidence type="ECO:0000313" key="4">
    <source>
        <dbReference type="Proteomes" id="UP000432464"/>
    </source>
</evidence>
<evidence type="ECO:0000313" key="3">
    <source>
        <dbReference type="EMBL" id="MTE11967.1"/>
    </source>
</evidence>
<organism evidence="3 4">
    <name type="scientific">Nocardia aurantiaca</name>
    <dbReference type="NCBI Taxonomy" id="2675850"/>
    <lineage>
        <taxon>Bacteria</taxon>
        <taxon>Bacillati</taxon>
        <taxon>Actinomycetota</taxon>
        <taxon>Actinomycetes</taxon>
        <taxon>Mycobacteriales</taxon>
        <taxon>Nocardiaceae</taxon>
        <taxon>Nocardia</taxon>
    </lineage>
</organism>
<feature type="compositionally biased region" description="Basic and acidic residues" evidence="1">
    <location>
        <begin position="50"/>
        <end position="72"/>
    </location>
</feature>
<evidence type="ECO:0000256" key="2">
    <source>
        <dbReference type="SAM" id="SignalP"/>
    </source>
</evidence>
<evidence type="ECO:0000256" key="1">
    <source>
        <dbReference type="SAM" id="MobiDB-lite"/>
    </source>
</evidence>